<name>A0AAE3KR12_9CYAN</name>
<dbReference type="RefSeq" id="WP_254010744.1">
    <property type="nucleotide sequence ID" value="NZ_JAMZMM010000032.1"/>
</dbReference>
<reference evidence="4" key="1">
    <citation type="submission" date="2022-06" db="EMBL/GenBank/DDBJ databases">
        <title>New cyanobacteria of genus Symplocastrum in benthos of Lake Baikal.</title>
        <authorList>
            <person name="Sorokovikova E."/>
            <person name="Tikhonova I."/>
            <person name="Krasnopeev A."/>
            <person name="Evseev P."/>
            <person name="Gladkikh A."/>
            <person name="Belykh O."/>
        </authorList>
    </citation>
    <scope>NUCLEOTIDE SEQUENCE</scope>
    <source>
        <strain evidence="4">BBK-W-15</strain>
    </source>
</reference>
<evidence type="ECO:0000256" key="1">
    <source>
        <dbReference type="SAM" id="MobiDB-lite"/>
    </source>
</evidence>
<dbReference type="EMBL" id="JAMZMM010000032">
    <property type="protein sequence ID" value="MCP2727937.1"/>
    <property type="molecule type" value="Genomic_DNA"/>
</dbReference>
<dbReference type="InterPro" id="IPR037257">
    <property type="entry name" value="T2SS_E_N_sf"/>
</dbReference>
<dbReference type="Gene3D" id="3.30.450.90">
    <property type="match status" value="1"/>
</dbReference>
<feature type="compositionally biased region" description="Basic residues" evidence="1">
    <location>
        <begin position="115"/>
        <end position="125"/>
    </location>
</feature>
<dbReference type="Pfam" id="PF00437">
    <property type="entry name" value="T2SSE"/>
    <property type="match status" value="1"/>
</dbReference>
<keyword evidence="5" id="KW-1185">Reference proteome</keyword>
<accession>A0AAE3KR12</accession>
<dbReference type="Proteomes" id="UP001204953">
    <property type="component" value="Unassembled WGS sequence"/>
</dbReference>
<dbReference type="SUPFAM" id="SSF160246">
    <property type="entry name" value="EspE N-terminal domain-like"/>
    <property type="match status" value="1"/>
</dbReference>
<evidence type="ECO:0000259" key="3">
    <source>
        <dbReference type="Pfam" id="PF05157"/>
    </source>
</evidence>
<gene>
    <name evidence="4" type="ORF">NJ959_05520</name>
</gene>
<evidence type="ECO:0000259" key="2">
    <source>
        <dbReference type="Pfam" id="PF00437"/>
    </source>
</evidence>
<evidence type="ECO:0000313" key="5">
    <source>
        <dbReference type="Proteomes" id="UP001204953"/>
    </source>
</evidence>
<feature type="domain" description="Type II secretion system protein GspE N-terminal" evidence="3">
    <location>
        <begin position="38"/>
        <end position="85"/>
    </location>
</feature>
<dbReference type="Pfam" id="PF05157">
    <property type="entry name" value="MshEN"/>
    <property type="match status" value="1"/>
</dbReference>
<feature type="region of interest" description="Disordered" evidence="1">
    <location>
        <begin position="113"/>
        <end position="162"/>
    </location>
</feature>
<protein>
    <recommendedName>
        <fullName evidence="6">Type II secretion system protein GspE N-terminal domain-containing protein</fullName>
    </recommendedName>
</protein>
<dbReference type="InterPro" id="IPR007831">
    <property type="entry name" value="T2SS_GspE_N"/>
</dbReference>
<evidence type="ECO:0008006" key="6">
    <source>
        <dbReference type="Google" id="ProtNLM"/>
    </source>
</evidence>
<feature type="domain" description="Bacterial type II secretion system protein E" evidence="2">
    <location>
        <begin position="215"/>
        <end position="347"/>
    </location>
</feature>
<organism evidence="4 5">
    <name type="scientific">Limnofasciculus baicalensis BBK-W-15</name>
    <dbReference type="NCBI Taxonomy" id="2699891"/>
    <lineage>
        <taxon>Bacteria</taxon>
        <taxon>Bacillati</taxon>
        <taxon>Cyanobacteriota</taxon>
        <taxon>Cyanophyceae</taxon>
        <taxon>Coleofasciculales</taxon>
        <taxon>Coleofasciculaceae</taxon>
        <taxon>Limnofasciculus</taxon>
        <taxon>Limnofasciculus baicalensis</taxon>
    </lineage>
</organism>
<comment type="caution">
    <text evidence="4">The sequence shown here is derived from an EMBL/GenBank/DDBJ whole genome shotgun (WGS) entry which is preliminary data.</text>
</comment>
<dbReference type="AlphaFoldDB" id="A0AAE3KR12"/>
<feature type="region of interest" description="Disordered" evidence="1">
    <location>
        <begin position="1"/>
        <end position="27"/>
    </location>
</feature>
<proteinExistence type="predicted"/>
<feature type="compositionally biased region" description="Basic and acidic residues" evidence="1">
    <location>
        <begin position="1"/>
        <end position="10"/>
    </location>
</feature>
<evidence type="ECO:0000313" key="4">
    <source>
        <dbReference type="EMBL" id="MCP2727937.1"/>
    </source>
</evidence>
<sequence length="395" mass="44299">MPSLPRHPDSSENSEEPTDPSQAAEVSGMDTEQMFRLIDGILPFEACLYYQFLPLALEGKYLKLGMVDPHDSSSLDYARNILAYLNCSLKTEQITTKTHHLMLSAYLNYSQTAKRTQKRKSKPKKQVPPAEKPTLILQDSDPPAVSDSPTTETPAPVASKAVSSTPIDLSLVSSQKPQDGEASMAATLGETTLPLEVAALHLSEPMEFLATLPPDRLLQELLGRVLMGGIGRLYFERQPDSGRILWSQDGILQSVLETLSVSLFQDLIIELKRLVNLPLEPVVKPQKVEIERQYQNECLLLRLQVMPGSHGEEATLQVLRGAALKFYQRKKLEKLGQESLNLAHVLRRKLKEMRDRSFRYDLPIEEEANLKKLLICLDQQIDCITEFPVNPQSDS</sequence>
<dbReference type="InterPro" id="IPR001482">
    <property type="entry name" value="T2SS/T4SS_dom"/>
</dbReference>